<evidence type="ECO:0000259" key="1">
    <source>
        <dbReference type="Pfam" id="PF09423"/>
    </source>
</evidence>
<dbReference type="Gene3D" id="3.60.21.70">
    <property type="entry name" value="PhoD-like phosphatase"/>
    <property type="match status" value="1"/>
</dbReference>
<accession>A0ABW2L680</accession>
<comment type="caution">
    <text evidence="2">The sequence shown here is derived from an EMBL/GenBank/DDBJ whole genome shotgun (WGS) entry which is preliminary data.</text>
</comment>
<dbReference type="Pfam" id="PF09423">
    <property type="entry name" value="PhoD"/>
    <property type="match status" value="1"/>
</dbReference>
<evidence type="ECO:0000313" key="3">
    <source>
        <dbReference type="Proteomes" id="UP001596472"/>
    </source>
</evidence>
<dbReference type="InterPro" id="IPR006311">
    <property type="entry name" value="TAT_signal"/>
</dbReference>
<organism evidence="2 3">
    <name type="scientific">Haloferula chungangensis</name>
    <dbReference type="NCBI Taxonomy" id="1048331"/>
    <lineage>
        <taxon>Bacteria</taxon>
        <taxon>Pseudomonadati</taxon>
        <taxon>Verrucomicrobiota</taxon>
        <taxon>Verrucomicrobiia</taxon>
        <taxon>Verrucomicrobiales</taxon>
        <taxon>Verrucomicrobiaceae</taxon>
        <taxon>Haloferula</taxon>
    </lineage>
</organism>
<dbReference type="EMBL" id="JBHTBS010000005">
    <property type="protein sequence ID" value="MFC7337904.1"/>
    <property type="molecule type" value="Genomic_DNA"/>
</dbReference>
<dbReference type="InterPro" id="IPR038607">
    <property type="entry name" value="PhoD-like_sf"/>
</dbReference>
<proteinExistence type="predicted"/>
<dbReference type="InterPro" id="IPR029052">
    <property type="entry name" value="Metallo-depent_PP-like"/>
</dbReference>
<dbReference type="PANTHER" id="PTHR33987">
    <property type="entry name" value="CALCINEURIN-LIKE METALLO-PHOSPHOESTERASE SUPERFAMILY PROTEIN"/>
    <property type="match status" value="1"/>
</dbReference>
<feature type="domain" description="PhoD-like phosphatase metallophosphatase" evidence="1">
    <location>
        <begin position="239"/>
        <end position="416"/>
    </location>
</feature>
<dbReference type="InterPro" id="IPR018946">
    <property type="entry name" value="PhoD-like_MPP"/>
</dbReference>
<dbReference type="PANTHER" id="PTHR33987:SF1">
    <property type="entry name" value="CALCINEURIN-LIKE METALLO-PHOSPHOESTERASE SUPERFAMILY PROTEIN"/>
    <property type="match status" value="1"/>
</dbReference>
<gene>
    <name evidence="2" type="ORF">ACFQY0_12000</name>
</gene>
<reference evidence="3" key="1">
    <citation type="journal article" date="2019" name="Int. J. Syst. Evol. Microbiol.">
        <title>The Global Catalogue of Microorganisms (GCM) 10K type strain sequencing project: providing services to taxonomists for standard genome sequencing and annotation.</title>
        <authorList>
            <consortium name="The Broad Institute Genomics Platform"/>
            <consortium name="The Broad Institute Genome Sequencing Center for Infectious Disease"/>
            <person name="Wu L."/>
            <person name="Ma J."/>
        </authorList>
    </citation>
    <scope>NUCLEOTIDE SEQUENCE [LARGE SCALE GENOMIC DNA]</scope>
    <source>
        <strain evidence="3">CGMCC 4.1467</strain>
    </source>
</reference>
<name>A0ABW2L680_9BACT</name>
<evidence type="ECO:0000313" key="2">
    <source>
        <dbReference type="EMBL" id="MFC7337904.1"/>
    </source>
</evidence>
<dbReference type="PROSITE" id="PS51318">
    <property type="entry name" value="TAT"/>
    <property type="match status" value="1"/>
</dbReference>
<dbReference type="SUPFAM" id="SSF56300">
    <property type="entry name" value="Metallo-dependent phosphatases"/>
    <property type="match status" value="1"/>
</dbReference>
<sequence length="492" mass="54430">MKNHSPIERREFLILSAASLGGMLTARAQSNHNPRVVSLKDAHIGTEEIDIRIMNQYGDQPQEVQDFYLACREAFTGKDPEKQVAEVCRKFGQVKLGGPMLGDLSPTSFAVWLHLPEPEQVEVRVTPAGGGSPVVFKSADMGRVLSVRCDGLTPDTAYAYEVMDSKDRKLGEGKLVTPPSELSEEPFRIAFGTCYHKVGMYRPELMKSIRERGSRAMLILGDSAVDGRQSNYGLIQSDYLLRNLSPHWQALAANVPISATWDDHDYYGDDTGGTTTRGGRPIDVDGLRKAWRKNWNNPERDVDREGIYFSSRIGPVQHIALDTRSCRTNEERGKLNSFLGKEQMAWLKQQIEDSDAPFILISGGTMWSDYISAGKDSWGTWDTEGREQIFQWIDAKKDALVLLLAGDRHGARAFAIPRPNGGKIHELEVAGMGGVPGPGAFGKDRSSQLFGYPGGTWAFGELTFSKDGAEPQAVFRLIGDSGKEMETITLKK</sequence>
<protein>
    <submittedName>
        <fullName evidence="2">Alkaline phosphatase D family protein</fullName>
    </submittedName>
</protein>
<keyword evidence="3" id="KW-1185">Reference proteome</keyword>
<dbReference type="Proteomes" id="UP001596472">
    <property type="component" value="Unassembled WGS sequence"/>
</dbReference>